<accession>A0ABV5GA43</accession>
<dbReference type="InterPro" id="IPR036873">
    <property type="entry name" value="Rhodanese-like_dom_sf"/>
</dbReference>
<comment type="caution">
    <text evidence="2">The sequence shown here is derived from an EMBL/GenBank/DDBJ whole genome shotgun (WGS) entry which is preliminary data.</text>
</comment>
<dbReference type="PANTHER" id="PTHR43031:SF1">
    <property type="entry name" value="PYRIDINE NUCLEOTIDE-DISULPHIDE OXIDOREDUCTASE"/>
    <property type="match status" value="1"/>
</dbReference>
<dbReference type="InterPro" id="IPR001763">
    <property type="entry name" value="Rhodanese-like_dom"/>
</dbReference>
<feature type="domain" description="Rhodanese" evidence="1">
    <location>
        <begin position="14"/>
        <end position="101"/>
    </location>
</feature>
<dbReference type="RefSeq" id="WP_290285426.1">
    <property type="nucleotide sequence ID" value="NZ_JAUFQN010000019.1"/>
</dbReference>
<organism evidence="2 3">
    <name type="scientific">Flavobacterium paronense</name>
    <dbReference type="NCBI Taxonomy" id="1392775"/>
    <lineage>
        <taxon>Bacteria</taxon>
        <taxon>Pseudomonadati</taxon>
        <taxon>Bacteroidota</taxon>
        <taxon>Flavobacteriia</taxon>
        <taxon>Flavobacteriales</taxon>
        <taxon>Flavobacteriaceae</taxon>
        <taxon>Flavobacterium</taxon>
    </lineage>
</organism>
<evidence type="ECO:0000313" key="2">
    <source>
        <dbReference type="EMBL" id="MFB9087993.1"/>
    </source>
</evidence>
<dbReference type="Pfam" id="PF00581">
    <property type="entry name" value="Rhodanese"/>
    <property type="match status" value="1"/>
</dbReference>
<dbReference type="EMBL" id="JBHMFB010000001">
    <property type="protein sequence ID" value="MFB9087993.1"/>
    <property type="molecule type" value="Genomic_DNA"/>
</dbReference>
<dbReference type="InterPro" id="IPR050229">
    <property type="entry name" value="GlpE_sulfurtransferase"/>
</dbReference>
<proteinExistence type="predicted"/>
<evidence type="ECO:0000313" key="3">
    <source>
        <dbReference type="Proteomes" id="UP001589576"/>
    </source>
</evidence>
<dbReference type="CDD" id="cd00158">
    <property type="entry name" value="RHOD"/>
    <property type="match status" value="1"/>
</dbReference>
<keyword evidence="3" id="KW-1185">Reference proteome</keyword>
<dbReference type="SUPFAM" id="SSF52821">
    <property type="entry name" value="Rhodanese/Cell cycle control phosphatase"/>
    <property type="match status" value="1"/>
</dbReference>
<protein>
    <submittedName>
        <fullName evidence="2">Rhodanese-like domain-containing protein</fullName>
    </submittedName>
</protein>
<dbReference type="Gene3D" id="3.40.250.10">
    <property type="entry name" value="Rhodanese-like domain"/>
    <property type="match status" value="1"/>
</dbReference>
<evidence type="ECO:0000259" key="1">
    <source>
        <dbReference type="PROSITE" id="PS50206"/>
    </source>
</evidence>
<sequence length="106" mass="12126">MDLSQEAWKSKLENDPNAVILDVRTEDEWNEGIIPNAILNDIYKGQGFLYKLDELDKSKNYFVYCKSGGRSAQACAIMNQIGFETTYNLEGGFMKWKGDVAFRDEN</sequence>
<reference evidence="2 3" key="1">
    <citation type="submission" date="2024-09" db="EMBL/GenBank/DDBJ databases">
        <authorList>
            <person name="Sun Q."/>
            <person name="Mori K."/>
        </authorList>
    </citation>
    <scope>NUCLEOTIDE SEQUENCE [LARGE SCALE GENOMIC DNA]</scope>
    <source>
        <strain evidence="2 3">CECT 8460</strain>
    </source>
</reference>
<dbReference type="Proteomes" id="UP001589576">
    <property type="component" value="Unassembled WGS sequence"/>
</dbReference>
<dbReference type="SMART" id="SM00450">
    <property type="entry name" value="RHOD"/>
    <property type="match status" value="1"/>
</dbReference>
<dbReference type="PROSITE" id="PS50206">
    <property type="entry name" value="RHODANESE_3"/>
    <property type="match status" value="1"/>
</dbReference>
<gene>
    <name evidence="2" type="ORF">ACFFUU_00105</name>
</gene>
<name>A0ABV5GA43_9FLAO</name>
<dbReference type="PANTHER" id="PTHR43031">
    <property type="entry name" value="FAD-DEPENDENT OXIDOREDUCTASE"/>
    <property type="match status" value="1"/>
</dbReference>